<accession>A0A6J7ITS2</accession>
<reference evidence="3" key="1">
    <citation type="submission" date="2020-05" db="EMBL/GenBank/DDBJ databases">
        <authorList>
            <person name="Chiriac C."/>
            <person name="Salcher M."/>
            <person name="Ghai R."/>
            <person name="Kavagutti S V."/>
        </authorList>
    </citation>
    <scope>NUCLEOTIDE SEQUENCE</scope>
</reference>
<evidence type="ECO:0000313" key="3">
    <source>
        <dbReference type="EMBL" id="CAB4934220.1"/>
    </source>
</evidence>
<sequence>MLSLVFLAVPIVISDLRYRRIPNIYLILLFDCAGIERVIFGVQSWPVLALATAIAVIVVFLLEVGMGDAKLFIVLALGLNFSTLSQFMLLLACIFLTASMQILTTCIFIAKFPRSIAMAPAIIFGTTLYLAARERFPLPEYVYALVNSW</sequence>
<organism evidence="3">
    <name type="scientific">freshwater metagenome</name>
    <dbReference type="NCBI Taxonomy" id="449393"/>
    <lineage>
        <taxon>unclassified sequences</taxon>
        <taxon>metagenomes</taxon>
        <taxon>ecological metagenomes</taxon>
    </lineage>
</organism>
<evidence type="ECO:0000259" key="2">
    <source>
        <dbReference type="Pfam" id="PF01478"/>
    </source>
</evidence>
<dbReference type="EMBL" id="CAFBMZ010000093">
    <property type="protein sequence ID" value="CAB4934220.1"/>
    <property type="molecule type" value="Genomic_DNA"/>
</dbReference>
<protein>
    <submittedName>
        <fullName evidence="3">Unannotated protein</fullName>
    </submittedName>
</protein>
<keyword evidence="1" id="KW-0812">Transmembrane</keyword>
<keyword evidence="1" id="KW-1133">Transmembrane helix</keyword>
<feature type="transmembrane region" description="Helical" evidence="1">
    <location>
        <begin position="87"/>
        <end position="109"/>
    </location>
</feature>
<name>A0A6J7ITS2_9ZZZZ</name>
<dbReference type="GO" id="GO:0004190">
    <property type="term" value="F:aspartic-type endopeptidase activity"/>
    <property type="evidence" value="ECO:0007669"/>
    <property type="project" value="InterPro"/>
</dbReference>
<dbReference type="GO" id="GO:0016020">
    <property type="term" value="C:membrane"/>
    <property type="evidence" value="ECO:0007669"/>
    <property type="project" value="InterPro"/>
</dbReference>
<dbReference type="Pfam" id="PF01478">
    <property type="entry name" value="Peptidase_A24"/>
    <property type="match status" value="1"/>
</dbReference>
<dbReference type="InterPro" id="IPR000045">
    <property type="entry name" value="Prepilin_IV_endopep_pep"/>
</dbReference>
<feature type="transmembrane region" description="Helical" evidence="1">
    <location>
        <begin position="47"/>
        <end position="67"/>
    </location>
</feature>
<gene>
    <name evidence="3" type="ORF">UFOPK3684_01127</name>
</gene>
<dbReference type="Gene3D" id="1.20.120.1220">
    <property type="match status" value="1"/>
</dbReference>
<evidence type="ECO:0000256" key="1">
    <source>
        <dbReference type="SAM" id="Phobius"/>
    </source>
</evidence>
<proteinExistence type="predicted"/>
<feature type="domain" description="Prepilin type IV endopeptidase peptidase" evidence="2">
    <location>
        <begin position="4"/>
        <end position="95"/>
    </location>
</feature>
<dbReference type="AlphaFoldDB" id="A0A6J7ITS2"/>
<keyword evidence="1" id="KW-0472">Membrane</keyword>